<dbReference type="FunFam" id="1.25.40.10:FF:000158">
    <property type="entry name" value="pentatricopeptide repeat-containing protein At2g33680"/>
    <property type="match status" value="1"/>
</dbReference>
<dbReference type="GO" id="GO:0099402">
    <property type="term" value="P:plant organ development"/>
    <property type="evidence" value="ECO:0007669"/>
    <property type="project" value="UniProtKB-ARBA"/>
</dbReference>
<feature type="repeat" description="PPR" evidence="2">
    <location>
        <begin position="322"/>
        <end position="356"/>
    </location>
</feature>
<dbReference type="InterPro" id="IPR046848">
    <property type="entry name" value="E_motif"/>
</dbReference>
<dbReference type="PANTHER" id="PTHR47926">
    <property type="entry name" value="PENTATRICOPEPTIDE REPEAT-CONTAINING PROTEIN"/>
    <property type="match status" value="1"/>
</dbReference>
<dbReference type="Pfam" id="PF20431">
    <property type="entry name" value="E_motif"/>
    <property type="match status" value="1"/>
</dbReference>
<dbReference type="PROSITE" id="PS51375">
    <property type="entry name" value="PPR"/>
    <property type="match status" value="5"/>
</dbReference>
<sequence>MPVERGTNLGGGGEATCTEGGGATTRATTNNRGRQLRHPCLRTRTKQTAHIRRPKGPSSVKTAAPERFLAPPSVVDPTTVHPNSDRPHHPLPLPQPPQAPICGEISDEDLHTPVQSHMVASLSKSRSSRSLPCVARSLLQLSSRGRLSEALDFLPRLSDTGIRLPTNTLAFLISRCTTLKQAKWIHLHLKLTGLKKPNTLLANHLIEAYFRCGSEFLGRKVFDEMASRNLYSWNNVLSGYAKLGRMRPARKLFDRMPERDIVSWNTMLIGYAKAGDCGEALRLYKEFLKLGMRPSKFSFAGLLTICVKLREVGLARQVHGQNPISWTAMIAGYVRNGLSNRALELFTKMMALRILPDQFTFSSCLCACATLADLKHGKQIHAHLIRTNFRANTIVVGSLVDMYSKCGNLSYAQLIFDRVNDKKEVILWNTMMSALSQHGLGKSAIEMLNSMIGSGVKPDRITFVVLLSACSHSGLVAEAVRLFESMARDHQVFPDQEHYACFIDLLGRAGLFHEVVHQLKKMPIKPDDRVLNSLLGVCKIHSNVALGEEVAEHLMKLQPSSSAAYVFLSSVYAALGRWDSVAKVKKLMNDRSVRKERAISWLESGDEVHSFTVSDVSHPMKEEIYAVLDHITGHVDEEDES</sequence>
<keyword evidence="5" id="KW-1185">Reference proteome</keyword>
<dbReference type="PANTHER" id="PTHR47926:SF465">
    <property type="entry name" value="PENTATRICOPEPTIDE REPEAT (PPR-LIKE) SUPERFAMILY PROTEIN"/>
    <property type="match status" value="1"/>
</dbReference>
<organism evidence="4 5">
    <name type="scientific">Punica granatum</name>
    <name type="common">Pomegranate</name>
    <dbReference type="NCBI Taxonomy" id="22663"/>
    <lineage>
        <taxon>Eukaryota</taxon>
        <taxon>Viridiplantae</taxon>
        <taxon>Streptophyta</taxon>
        <taxon>Embryophyta</taxon>
        <taxon>Tracheophyta</taxon>
        <taxon>Spermatophyta</taxon>
        <taxon>Magnoliopsida</taxon>
        <taxon>eudicotyledons</taxon>
        <taxon>Gunneridae</taxon>
        <taxon>Pentapetalae</taxon>
        <taxon>rosids</taxon>
        <taxon>malvids</taxon>
        <taxon>Myrtales</taxon>
        <taxon>Lythraceae</taxon>
        <taxon>Punica</taxon>
    </lineage>
</organism>
<dbReference type="EMBL" id="PGOL01000037">
    <property type="protein sequence ID" value="PKI78711.1"/>
    <property type="molecule type" value="Genomic_DNA"/>
</dbReference>
<protein>
    <recommendedName>
        <fullName evidence="6">Pentatricopeptide repeat-containing protein At2g21090</fullName>
    </recommendedName>
</protein>
<feature type="region of interest" description="Disordered" evidence="3">
    <location>
        <begin position="1"/>
        <end position="105"/>
    </location>
</feature>
<feature type="compositionally biased region" description="Pro residues" evidence="3">
    <location>
        <begin position="90"/>
        <end position="99"/>
    </location>
</feature>
<evidence type="ECO:0000256" key="1">
    <source>
        <dbReference type="ARBA" id="ARBA00022737"/>
    </source>
</evidence>
<accession>A0A2I0LDF4</accession>
<dbReference type="NCBIfam" id="TIGR00756">
    <property type="entry name" value="PPR"/>
    <property type="match status" value="5"/>
</dbReference>
<feature type="repeat" description="PPR" evidence="2">
    <location>
        <begin position="260"/>
        <end position="294"/>
    </location>
</feature>
<dbReference type="Pfam" id="PF01535">
    <property type="entry name" value="PPR"/>
    <property type="match status" value="1"/>
</dbReference>
<feature type="compositionally biased region" description="Basic residues" evidence="3">
    <location>
        <begin position="34"/>
        <end position="55"/>
    </location>
</feature>
<dbReference type="AlphaFoldDB" id="A0A2I0LDF4"/>
<feature type="repeat" description="PPR" evidence="2">
    <location>
        <begin position="424"/>
        <end position="458"/>
    </location>
</feature>
<evidence type="ECO:0000313" key="4">
    <source>
        <dbReference type="EMBL" id="PKI78711.1"/>
    </source>
</evidence>
<feature type="repeat" description="PPR" evidence="2">
    <location>
        <begin position="459"/>
        <end position="489"/>
    </location>
</feature>
<keyword evidence="1" id="KW-0677">Repeat</keyword>
<name>A0A2I0LDF4_PUNGR</name>
<evidence type="ECO:0000256" key="2">
    <source>
        <dbReference type="PROSITE-ProRule" id="PRU00708"/>
    </source>
</evidence>
<dbReference type="Gene3D" id="1.25.40.10">
    <property type="entry name" value="Tetratricopeptide repeat domain"/>
    <property type="match status" value="3"/>
</dbReference>
<evidence type="ECO:0008006" key="6">
    <source>
        <dbReference type="Google" id="ProtNLM"/>
    </source>
</evidence>
<reference evidence="4 5" key="1">
    <citation type="submission" date="2017-11" db="EMBL/GenBank/DDBJ databases">
        <title>De-novo sequencing of pomegranate (Punica granatum L.) genome.</title>
        <authorList>
            <person name="Akparov Z."/>
            <person name="Amiraslanov A."/>
            <person name="Hajiyeva S."/>
            <person name="Abbasov M."/>
            <person name="Kaur K."/>
            <person name="Hamwieh A."/>
            <person name="Solovyev V."/>
            <person name="Salamov A."/>
            <person name="Braich B."/>
            <person name="Kosarev P."/>
            <person name="Mahmoud A."/>
            <person name="Hajiyev E."/>
            <person name="Babayeva S."/>
            <person name="Izzatullayeva V."/>
            <person name="Mammadov A."/>
            <person name="Mammadov A."/>
            <person name="Sharifova S."/>
            <person name="Ojaghi J."/>
            <person name="Eynullazada K."/>
            <person name="Bayramov B."/>
            <person name="Abdulazimova A."/>
            <person name="Shahmuradov I."/>
        </authorList>
    </citation>
    <scope>NUCLEOTIDE SEQUENCE [LARGE SCALE GENOMIC DNA]</scope>
    <source>
        <strain evidence="5">cv. AG2017</strain>
        <tissue evidence="4">Leaf</tissue>
    </source>
</reference>
<feature type="compositionally biased region" description="Gly residues" evidence="3">
    <location>
        <begin position="8"/>
        <end position="23"/>
    </location>
</feature>
<proteinExistence type="predicted"/>
<comment type="caution">
    <text evidence="4">The sequence shown here is derived from an EMBL/GenBank/DDBJ whole genome shotgun (WGS) entry which is preliminary data.</text>
</comment>
<dbReference type="GO" id="GO:0009451">
    <property type="term" value="P:RNA modification"/>
    <property type="evidence" value="ECO:0007669"/>
    <property type="project" value="InterPro"/>
</dbReference>
<feature type="repeat" description="PPR" evidence="2">
    <location>
        <begin position="229"/>
        <end position="259"/>
    </location>
</feature>
<dbReference type="Proteomes" id="UP000233551">
    <property type="component" value="Unassembled WGS sequence"/>
</dbReference>
<dbReference type="InterPro" id="IPR046960">
    <property type="entry name" value="PPR_At4g14850-like_plant"/>
</dbReference>
<feature type="compositionally biased region" description="Low complexity" evidence="3">
    <location>
        <begin position="24"/>
        <end position="33"/>
    </location>
</feature>
<dbReference type="InterPro" id="IPR002885">
    <property type="entry name" value="PPR_rpt"/>
</dbReference>
<evidence type="ECO:0000256" key="3">
    <source>
        <dbReference type="SAM" id="MobiDB-lite"/>
    </source>
</evidence>
<dbReference type="InterPro" id="IPR011990">
    <property type="entry name" value="TPR-like_helical_dom_sf"/>
</dbReference>
<dbReference type="FunFam" id="1.25.40.10:FF:000442">
    <property type="entry name" value="Pentatricopeptide repeat-containing protein At3g49710"/>
    <property type="match status" value="1"/>
</dbReference>
<dbReference type="Pfam" id="PF13041">
    <property type="entry name" value="PPR_2"/>
    <property type="match status" value="3"/>
</dbReference>
<dbReference type="STRING" id="22663.A0A2I0LDF4"/>
<gene>
    <name evidence="4" type="ORF">CRG98_000936</name>
</gene>
<dbReference type="GO" id="GO:0003723">
    <property type="term" value="F:RNA binding"/>
    <property type="evidence" value="ECO:0007669"/>
    <property type="project" value="InterPro"/>
</dbReference>
<evidence type="ECO:0000313" key="5">
    <source>
        <dbReference type="Proteomes" id="UP000233551"/>
    </source>
</evidence>